<feature type="repeat" description="Solcar" evidence="11">
    <location>
        <begin position="99"/>
        <end position="194"/>
    </location>
</feature>
<keyword evidence="4 12" id="KW-0813">Transport</keyword>
<dbReference type="PANTHER" id="PTHR45939">
    <property type="entry name" value="PEROXISOMAL MEMBRANE PROTEIN PMP34-RELATED"/>
    <property type="match status" value="1"/>
</dbReference>
<evidence type="ECO:0000313" key="15">
    <source>
        <dbReference type="Proteomes" id="UP000789570"/>
    </source>
</evidence>
<dbReference type="EMBL" id="CAJVPQ010002064">
    <property type="protein sequence ID" value="CAG8581979.1"/>
    <property type="molecule type" value="Genomic_DNA"/>
</dbReference>
<dbReference type="GO" id="GO:0005778">
    <property type="term" value="C:peroxisomal membrane"/>
    <property type="evidence" value="ECO:0007669"/>
    <property type="project" value="UniProtKB-SubCell"/>
</dbReference>
<dbReference type="InterPro" id="IPR023395">
    <property type="entry name" value="MCP_dom_sf"/>
</dbReference>
<dbReference type="InterPro" id="IPR052217">
    <property type="entry name" value="Mito/Peroxisomal_Carrier"/>
</dbReference>
<comment type="similarity">
    <text evidence="3 12">Belongs to the mitochondrial carrier (TC 2.A.29) family.</text>
</comment>
<dbReference type="InterPro" id="IPR002067">
    <property type="entry name" value="MCP"/>
</dbReference>
<dbReference type="InterPro" id="IPR018108">
    <property type="entry name" value="MCP_transmembrane"/>
</dbReference>
<dbReference type="Pfam" id="PF00153">
    <property type="entry name" value="Mito_carr"/>
    <property type="match status" value="3"/>
</dbReference>
<evidence type="ECO:0000256" key="3">
    <source>
        <dbReference type="ARBA" id="ARBA00006375"/>
    </source>
</evidence>
<feature type="transmembrane region" description="Helical" evidence="13">
    <location>
        <begin position="167"/>
        <end position="186"/>
    </location>
</feature>
<dbReference type="SUPFAM" id="SSF103506">
    <property type="entry name" value="Mitochondrial carrier"/>
    <property type="match status" value="1"/>
</dbReference>
<organism evidence="14 15">
    <name type="scientific">Funneliformis caledonium</name>
    <dbReference type="NCBI Taxonomy" id="1117310"/>
    <lineage>
        <taxon>Eukaryota</taxon>
        <taxon>Fungi</taxon>
        <taxon>Fungi incertae sedis</taxon>
        <taxon>Mucoromycota</taxon>
        <taxon>Glomeromycotina</taxon>
        <taxon>Glomeromycetes</taxon>
        <taxon>Glomerales</taxon>
        <taxon>Glomeraceae</taxon>
        <taxon>Funneliformis</taxon>
    </lineage>
</organism>
<keyword evidence="10" id="KW-0576">Peroxisome</keyword>
<keyword evidence="7 13" id="KW-1133">Transmembrane helix</keyword>
<dbReference type="GO" id="GO:0005347">
    <property type="term" value="F:ATP transmembrane transporter activity"/>
    <property type="evidence" value="ECO:0007669"/>
    <property type="project" value="TreeGrafter"/>
</dbReference>
<feature type="transmembrane region" description="Helical" evidence="13">
    <location>
        <begin position="6"/>
        <end position="26"/>
    </location>
</feature>
<evidence type="ECO:0000256" key="2">
    <source>
        <dbReference type="ARBA" id="ARBA00004585"/>
    </source>
</evidence>
<evidence type="ECO:0000256" key="8">
    <source>
        <dbReference type="ARBA" id="ARBA00023128"/>
    </source>
</evidence>
<evidence type="ECO:0000256" key="10">
    <source>
        <dbReference type="ARBA" id="ARBA00023140"/>
    </source>
</evidence>
<evidence type="ECO:0000256" key="5">
    <source>
        <dbReference type="ARBA" id="ARBA00022692"/>
    </source>
</evidence>
<accession>A0A9N9BXR7</accession>
<comment type="caution">
    <text evidence="14">The sequence shown here is derived from an EMBL/GenBank/DDBJ whole genome shotgun (WGS) entry which is preliminary data.</text>
</comment>
<dbReference type="Proteomes" id="UP000789570">
    <property type="component" value="Unassembled WGS sequence"/>
</dbReference>
<evidence type="ECO:0000256" key="12">
    <source>
        <dbReference type="RuleBase" id="RU000488"/>
    </source>
</evidence>
<protein>
    <submittedName>
        <fullName evidence="14">17741_t:CDS:1</fullName>
    </submittedName>
</protein>
<feature type="transmembrane region" description="Helical" evidence="13">
    <location>
        <begin position="206"/>
        <end position="227"/>
    </location>
</feature>
<evidence type="ECO:0000256" key="11">
    <source>
        <dbReference type="PROSITE-ProRule" id="PRU00282"/>
    </source>
</evidence>
<dbReference type="PRINTS" id="PR00926">
    <property type="entry name" value="MITOCARRIER"/>
</dbReference>
<dbReference type="GO" id="GO:0015230">
    <property type="term" value="F:FAD transmembrane transporter activity"/>
    <property type="evidence" value="ECO:0007669"/>
    <property type="project" value="TreeGrafter"/>
</dbReference>
<evidence type="ECO:0000256" key="7">
    <source>
        <dbReference type="ARBA" id="ARBA00022989"/>
    </source>
</evidence>
<dbReference type="GO" id="GO:0015217">
    <property type="term" value="F:ADP transmembrane transporter activity"/>
    <property type="evidence" value="ECO:0007669"/>
    <property type="project" value="TreeGrafter"/>
</dbReference>
<evidence type="ECO:0000256" key="13">
    <source>
        <dbReference type="SAM" id="Phobius"/>
    </source>
</evidence>
<evidence type="ECO:0000256" key="1">
    <source>
        <dbReference type="ARBA" id="ARBA00004225"/>
    </source>
</evidence>
<dbReference type="GO" id="GO:0051724">
    <property type="term" value="F:NAD transmembrane transporter activity"/>
    <property type="evidence" value="ECO:0007669"/>
    <property type="project" value="TreeGrafter"/>
</dbReference>
<dbReference type="AlphaFoldDB" id="A0A9N9BXR7"/>
<proteinExistence type="inferred from homology"/>
<evidence type="ECO:0000256" key="9">
    <source>
        <dbReference type="ARBA" id="ARBA00023136"/>
    </source>
</evidence>
<reference evidence="14" key="1">
    <citation type="submission" date="2021-06" db="EMBL/GenBank/DDBJ databases">
        <authorList>
            <person name="Kallberg Y."/>
            <person name="Tangrot J."/>
            <person name="Rosling A."/>
        </authorList>
    </citation>
    <scope>NUCLEOTIDE SEQUENCE</scope>
    <source>
        <strain evidence="14">UK204</strain>
    </source>
</reference>
<dbReference type="GO" id="GO:0044610">
    <property type="term" value="F:FMN transmembrane transporter activity"/>
    <property type="evidence" value="ECO:0007669"/>
    <property type="project" value="TreeGrafter"/>
</dbReference>
<name>A0A9N9BXR7_9GLOM</name>
<feature type="repeat" description="Solcar" evidence="11">
    <location>
        <begin position="2"/>
        <end position="91"/>
    </location>
</feature>
<feature type="transmembrane region" description="Helical" evidence="13">
    <location>
        <begin position="104"/>
        <end position="125"/>
    </location>
</feature>
<comment type="subcellular location">
    <subcellularLocation>
        <location evidence="1">Mitochondrion membrane</location>
        <topology evidence="1">Multi-pass membrane protein</topology>
    </subcellularLocation>
    <subcellularLocation>
        <location evidence="2">Peroxisome membrane</location>
        <topology evidence="2">Multi-pass membrane protein</topology>
    </subcellularLocation>
</comment>
<dbReference type="GO" id="GO:0031966">
    <property type="term" value="C:mitochondrial membrane"/>
    <property type="evidence" value="ECO:0007669"/>
    <property type="project" value="UniProtKB-SubCell"/>
</dbReference>
<evidence type="ECO:0000256" key="6">
    <source>
        <dbReference type="ARBA" id="ARBA00022737"/>
    </source>
</evidence>
<keyword evidence="9 11" id="KW-0472">Membrane</keyword>
<feature type="repeat" description="Solcar" evidence="11">
    <location>
        <begin position="201"/>
        <end position="290"/>
    </location>
</feature>
<keyword evidence="8" id="KW-0496">Mitochondrion</keyword>
<gene>
    <name evidence="14" type="ORF">FCALED_LOCUS7643</name>
</gene>
<dbReference type="GO" id="GO:0015228">
    <property type="term" value="F:coenzyme A transmembrane transporter activity"/>
    <property type="evidence" value="ECO:0007669"/>
    <property type="project" value="TreeGrafter"/>
</dbReference>
<dbReference type="PANTHER" id="PTHR45939:SF5">
    <property type="entry name" value="PEROXISOMAL MEMBRANE PROTEIN PMP34"/>
    <property type="match status" value="1"/>
</dbReference>
<keyword evidence="6" id="KW-0677">Repeat</keyword>
<keyword evidence="15" id="KW-1185">Reference proteome</keyword>
<dbReference type="GO" id="GO:0080122">
    <property type="term" value="F:AMP transmembrane transporter activity"/>
    <property type="evidence" value="ECO:0007669"/>
    <property type="project" value="TreeGrafter"/>
</dbReference>
<evidence type="ECO:0000256" key="4">
    <source>
        <dbReference type="ARBA" id="ARBA00022448"/>
    </source>
</evidence>
<dbReference type="PROSITE" id="PS50920">
    <property type="entry name" value="SOLCAR"/>
    <property type="match status" value="3"/>
</dbReference>
<evidence type="ECO:0000313" key="14">
    <source>
        <dbReference type="EMBL" id="CAG8581979.1"/>
    </source>
</evidence>
<dbReference type="OrthoDB" id="2019556at2759"/>
<dbReference type="Gene3D" id="1.50.40.10">
    <property type="entry name" value="Mitochondrial carrier domain"/>
    <property type="match status" value="2"/>
</dbReference>
<sequence>MSDNIAHAISGAGGGIISMILTYPLITVSSRLQVQKDTKESDAYKGGWDAVVKIFNNEGISGLYSGLNSAIFGIAVTNGIYYYFYETTKKMFEKGNRPMSVVESIMAGTIAGSATVLVTNPIWVVNTRMTTRKVSLDEDESEKTKPKKLGTIATILKIINEDGFKSFWQGIIPALILVINPIIQYTVFEQIKSRIEKMKKLGNLDFFLLGAISKLVATGSTYPYIVIKSRMQLRQSSQESARYKSTWDGLQKIIANEGYGGLYKGITSKLLQSVLTAAFLFMYKEVLFKYTVAFLALRKRVI</sequence>
<keyword evidence="5 11" id="KW-0812">Transmembrane</keyword>
<feature type="transmembrane region" description="Helical" evidence="13">
    <location>
        <begin position="63"/>
        <end position="84"/>
    </location>
</feature>